<gene>
    <name evidence="9" type="ORF">FX987_03853</name>
</gene>
<sequence length="265" mass="29346">MTTQLDQLEARVRGAVQDDPAQGIFRCHRSMFTDPAFFELELKHIFEGNWLFLAHESQVAEPGDYMTVTMGRQPVIITRDKQGELHGLINACAHRGATLCRRKRGNKGTFTCPFHGWTFKNDGQLLKAKNEKNGAYPEQFKQDGSHNLKRLPRFENYKGFLFGSLSDDVQPLEQHLGETTKIIDNIVDQAPKAWKFCAAPPPTPTPATGSCRPKTVPMATTSAPCTGTTPPPWNAATTTPVAPKRWMPTVGRRAKAASTPTKTAT</sequence>
<dbReference type="PANTHER" id="PTHR43756">
    <property type="entry name" value="CHOLINE MONOOXYGENASE, CHLOROPLASTIC"/>
    <property type="match status" value="1"/>
</dbReference>
<proteinExistence type="inferred from homology"/>
<reference evidence="9 10" key="1">
    <citation type="submission" date="2019-12" db="EMBL/GenBank/DDBJ databases">
        <title>Genome sequencing and assembly of endphytes of Porphyra tenera.</title>
        <authorList>
            <person name="Park J.M."/>
            <person name="Shin R."/>
            <person name="Jo S.H."/>
        </authorList>
    </citation>
    <scope>NUCLEOTIDE SEQUENCE [LARGE SCALE GENOMIC DNA]</scope>
    <source>
        <strain evidence="9 10">GPM3</strain>
    </source>
</reference>
<keyword evidence="2" id="KW-0001">2Fe-2S</keyword>
<dbReference type="Gene3D" id="2.102.10.10">
    <property type="entry name" value="Rieske [2Fe-2S] iron-sulphur domain"/>
    <property type="match status" value="1"/>
</dbReference>
<evidence type="ECO:0000256" key="3">
    <source>
        <dbReference type="ARBA" id="ARBA00022723"/>
    </source>
</evidence>
<dbReference type="InterPro" id="IPR017941">
    <property type="entry name" value="Rieske_2Fe-2S"/>
</dbReference>
<feature type="compositionally biased region" description="Low complexity" evidence="7">
    <location>
        <begin position="234"/>
        <end position="243"/>
    </location>
</feature>
<feature type="domain" description="Rieske" evidence="8">
    <location>
        <begin position="51"/>
        <end position="148"/>
    </location>
</feature>
<evidence type="ECO:0000256" key="5">
    <source>
        <dbReference type="ARBA" id="ARBA00023004"/>
    </source>
</evidence>
<evidence type="ECO:0000256" key="6">
    <source>
        <dbReference type="ARBA" id="ARBA00023014"/>
    </source>
</evidence>
<organism evidence="9 10">
    <name type="scientific">Vreelandella titanicae</name>
    <dbReference type="NCBI Taxonomy" id="664683"/>
    <lineage>
        <taxon>Bacteria</taxon>
        <taxon>Pseudomonadati</taxon>
        <taxon>Pseudomonadota</taxon>
        <taxon>Gammaproteobacteria</taxon>
        <taxon>Oceanospirillales</taxon>
        <taxon>Halomonadaceae</taxon>
        <taxon>Vreelandella</taxon>
    </lineage>
</organism>
<dbReference type="PROSITE" id="PS51296">
    <property type="entry name" value="RIESKE"/>
    <property type="match status" value="1"/>
</dbReference>
<accession>A0AAP9NQ04</accession>
<evidence type="ECO:0000256" key="7">
    <source>
        <dbReference type="SAM" id="MobiDB-lite"/>
    </source>
</evidence>
<evidence type="ECO:0000256" key="2">
    <source>
        <dbReference type="ARBA" id="ARBA00022714"/>
    </source>
</evidence>
<feature type="region of interest" description="Disordered" evidence="7">
    <location>
        <begin position="222"/>
        <end position="243"/>
    </location>
</feature>
<keyword evidence="4 9" id="KW-0560">Oxidoreductase</keyword>
<evidence type="ECO:0000256" key="1">
    <source>
        <dbReference type="ARBA" id="ARBA00008751"/>
    </source>
</evidence>
<name>A0AAP9NQ04_9GAMM</name>
<dbReference type="Pfam" id="PF00355">
    <property type="entry name" value="Rieske"/>
    <property type="match status" value="1"/>
</dbReference>
<dbReference type="EC" id="1.14.12.13" evidence="9"/>
<comment type="similarity">
    <text evidence="1">Belongs to the bacterial ring-hydroxylating dioxygenase alpha subunit family.</text>
</comment>
<keyword evidence="3" id="KW-0479">Metal-binding</keyword>
<keyword evidence="6" id="KW-0411">Iron-sulfur</keyword>
<evidence type="ECO:0000256" key="4">
    <source>
        <dbReference type="ARBA" id="ARBA00023002"/>
    </source>
</evidence>
<keyword evidence="5" id="KW-0408">Iron</keyword>
<evidence type="ECO:0000313" key="10">
    <source>
        <dbReference type="Proteomes" id="UP000509761"/>
    </source>
</evidence>
<protein>
    <submittedName>
        <fullName evidence="9">2-halobenzoate 1,2-dioxygenase large subunit</fullName>
        <ecNumber evidence="9">1.14.12.13</ecNumber>
    </submittedName>
</protein>
<dbReference type="GO" id="GO:0051537">
    <property type="term" value="F:2 iron, 2 sulfur cluster binding"/>
    <property type="evidence" value="ECO:0007669"/>
    <property type="project" value="UniProtKB-KW"/>
</dbReference>
<dbReference type="SUPFAM" id="SSF50022">
    <property type="entry name" value="ISP domain"/>
    <property type="match status" value="1"/>
</dbReference>
<dbReference type="PROSITE" id="PS00570">
    <property type="entry name" value="RING_HYDROXYL_ALPHA"/>
    <property type="match status" value="1"/>
</dbReference>
<dbReference type="InterPro" id="IPR036922">
    <property type="entry name" value="Rieske_2Fe-2S_sf"/>
</dbReference>
<evidence type="ECO:0000259" key="8">
    <source>
        <dbReference type="PROSITE" id="PS51296"/>
    </source>
</evidence>
<evidence type="ECO:0000313" key="9">
    <source>
        <dbReference type="EMBL" id="QKS26056.1"/>
    </source>
</evidence>
<dbReference type="GO" id="GO:0018626">
    <property type="term" value="F:2-halobenzoate 1,2-dioxygenase activity"/>
    <property type="evidence" value="ECO:0007669"/>
    <property type="project" value="UniProtKB-EC"/>
</dbReference>
<dbReference type="InterPro" id="IPR001663">
    <property type="entry name" value="Rng_hydr_dOase-A"/>
</dbReference>
<dbReference type="InterPro" id="IPR015881">
    <property type="entry name" value="ARHD_Rieske_2Fe_2S"/>
</dbReference>
<dbReference type="PANTHER" id="PTHR43756:SF1">
    <property type="entry name" value="3-PHENYLPROPIONATE_CINNAMIC ACID DIOXYGENASE SUBUNIT ALPHA"/>
    <property type="match status" value="1"/>
</dbReference>
<dbReference type="GO" id="GO:0005506">
    <property type="term" value="F:iron ion binding"/>
    <property type="evidence" value="ECO:0007669"/>
    <property type="project" value="InterPro"/>
</dbReference>
<dbReference type="EMBL" id="CP054580">
    <property type="protein sequence ID" value="QKS26056.1"/>
    <property type="molecule type" value="Genomic_DNA"/>
</dbReference>
<dbReference type="Proteomes" id="UP000509761">
    <property type="component" value="Chromosome"/>
</dbReference>
<keyword evidence="10" id="KW-1185">Reference proteome</keyword>
<dbReference type="PRINTS" id="PR00090">
    <property type="entry name" value="RNGDIOXGNASE"/>
</dbReference>
<dbReference type="AlphaFoldDB" id="A0AAP9NQ04"/>